<dbReference type="SUPFAM" id="SSF47384">
    <property type="entry name" value="Homodimeric domain of signal transducing histidine kinase"/>
    <property type="match status" value="1"/>
</dbReference>
<dbReference type="PROSITE" id="PS50110">
    <property type="entry name" value="RESPONSE_REGULATORY"/>
    <property type="match status" value="1"/>
</dbReference>
<dbReference type="InterPro" id="IPR036890">
    <property type="entry name" value="HATPase_C_sf"/>
</dbReference>
<dbReference type="Gene3D" id="3.40.50.2300">
    <property type="match status" value="1"/>
</dbReference>
<dbReference type="Gene3D" id="1.10.287.130">
    <property type="match status" value="1"/>
</dbReference>
<dbReference type="SMART" id="SM00387">
    <property type="entry name" value="HATPase_c"/>
    <property type="match status" value="1"/>
</dbReference>
<dbReference type="Pfam" id="PF00072">
    <property type="entry name" value="Response_reg"/>
    <property type="match status" value="1"/>
</dbReference>
<protein>
    <recommendedName>
        <fullName evidence="6">Histidine kinase</fullName>
    </recommendedName>
</protein>
<comment type="caution">
    <text evidence="5">The sequence shown here is derived from an EMBL/GenBank/DDBJ whole genome shotgun (WGS) entry which is preliminary data.</text>
</comment>
<evidence type="ECO:0000259" key="4">
    <source>
        <dbReference type="PROSITE" id="PS50110"/>
    </source>
</evidence>
<dbReference type="GO" id="GO:0000155">
    <property type="term" value="F:phosphorelay sensor kinase activity"/>
    <property type="evidence" value="ECO:0007669"/>
    <property type="project" value="InterPro"/>
</dbReference>
<evidence type="ECO:0000256" key="1">
    <source>
        <dbReference type="ARBA" id="ARBA00022553"/>
    </source>
</evidence>
<feature type="domain" description="Response regulatory" evidence="4">
    <location>
        <begin position="302"/>
        <end position="421"/>
    </location>
</feature>
<keyword evidence="1" id="KW-0597">Phosphoprotein</keyword>
<dbReference type="InterPro" id="IPR036097">
    <property type="entry name" value="HisK_dim/P_sf"/>
</dbReference>
<name>A0A0W8G3C7_9ZZZZ</name>
<dbReference type="InterPro" id="IPR011006">
    <property type="entry name" value="CheY-like_superfamily"/>
</dbReference>
<dbReference type="InterPro" id="IPR005467">
    <property type="entry name" value="His_kinase_dom"/>
</dbReference>
<accession>A0A0W8G3C7</accession>
<dbReference type="SMART" id="SM00448">
    <property type="entry name" value="REC"/>
    <property type="match status" value="1"/>
</dbReference>
<dbReference type="InterPro" id="IPR003661">
    <property type="entry name" value="HisK_dim/P_dom"/>
</dbReference>
<dbReference type="CDD" id="cd17546">
    <property type="entry name" value="REC_hyHK_CKI1_RcsC-like"/>
    <property type="match status" value="1"/>
</dbReference>
<evidence type="ECO:0000256" key="2">
    <source>
        <dbReference type="ARBA" id="ARBA00023012"/>
    </source>
</evidence>
<evidence type="ECO:0008006" key="6">
    <source>
        <dbReference type="Google" id="ProtNLM"/>
    </source>
</evidence>
<dbReference type="SUPFAM" id="SSF55874">
    <property type="entry name" value="ATPase domain of HSP90 chaperone/DNA topoisomerase II/histidine kinase"/>
    <property type="match status" value="1"/>
</dbReference>
<dbReference type="PRINTS" id="PR00344">
    <property type="entry name" value="BCTRLSENSOR"/>
</dbReference>
<evidence type="ECO:0000313" key="5">
    <source>
        <dbReference type="EMBL" id="KUG27648.1"/>
    </source>
</evidence>
<proteinExistence type="predicted"/>
<dbReference type="InterPro" id="IPR001789">
    <property type="entry name" value="Sig_transdc_resp-reg_receiver"/>
</dbReference>
<dbReference type="EMBL" id="LNQE01000304">
    <property type="protein sequence ID" value="KUG27648.1"/>
    <property type="molecule type" value="Genomic_DNA"/>
</dbReference>
<dbReference type="PROSITE" id="PS50109">
    <property type="entry name" value="HIS_KIN"/>
    <property type="match status" value="1"/>
</dbReference>
<dbReference type="Gene3D" id="3.30.565.10">
    <property type="entry name" value="Histidine kinase-like ATPase, C-terminal domain"/>
    <property type="match status" value="1"/>
</dbReference>
<keyword evidence="2" id="KW-0902">Two-component regulatory system</keyword>
<reference evidence="5" key="1">
    <citation type="journal article" date="2015" name="Proc. Natl. Acad. Sci. U.S.A.">
        <title>Networks of energetic and metabolic interactions define dynamics in microbial communities.</title>
        <authorList>
            <person name="Embree M."/>
            <person name="Liu J.K."/>
            <person name="Al-Bassam M.M."/>
            <person name="Zengler K."/>
        </authorList>
    </citation>
    <scope>NUCLEOTIDE SEQUENCE</scope>
</reference>
<dbReference type="SUPFAM" id="SSF52172">
    <property type="entry name" value="CheY-like"/>
    <property type="match status" value="1"/>
</dbReference>
<dbReference type="CDD" id="cd00082">
    <property type="entry name" value="HisKA"/>
    <property type="match status" value="1"/>
</dbReference>
<dbReference type="CDD" id="cd16922">
    <property type="entry name" value="HATPase_EvgS-ArcB-TorS-like"/>
    <property type="match status" value="1"/>
</dbReference>
<dbReference type="Pfam" id="PF00512">
    <property type="entry name" value="HisKA"/>
    <property type="match status" value="1"/>
</dbReference>
<dbReference type="FunFam" id="3.30.565.10:FF:000010">
    <property type="entry name" value="Sensor histidine kinase RcsC"/>
    <property type="match status" value="1"/>
</dbReference>
<feature type="domain" description="Histidine kinase" evidence="3">
    <location>
        <begin position="51"/>
        <end position="274"/>
    </location>
</feature>
<dbReference type="PANTHER" id="PTHR45339:SF1">
    <property type="entry name" value="HYBRID SIGNAL TRANSDUCTION HISTIDINE KINASE J"/>
    <property type="match status" value="1"/>
</dbReference>
<organism evidence="5">
    <name type="scientific">hydrocarbon metagenome</name>
    <dbReference type="NCBI Taxonomy" id="938273"/>
    <lineage>
        <taxon>unclassified sequences</taxon>
        <taxon>metagenomes</taxon>
        <taxon>ecological metagenomes</taxon>
    </lineage>
</organism>
<sequence>MTAENTSGAAAPPPLVDLLRRENAELKIRLRECIDDPAQPLEVARSEFLANISHELRTPLNGILGMLQILATTEMTAEQRDCVETALDSSRTLLWVLNDILEFTRVRCSGFEIVHKAFSPREIAESVVQAFRHRAIHKGLALTGVVDGSVPKRLVGDGARLRQILFHLMGNAVKFTDAGEVRLEVSALPQGRAGDRITLLFTVSDTGIGIPDDKLAGVFVPFIQADGSSSRRHQGLGLGLAVVRRIVECMGGSAALDTAPGQGTTFYLGLPFGLPVSCPGAALKDAAPDGGGPSPATARSLRVLVVEDNTINRLVVLRILRRLGHDPMGVARGSEALEALGATAFDVIFMDIRMPGMDGLDTTRAVRSDRSGLFDADIPIVAVTANAMPGARQELLSQGFTDYLSKPVTIADVAETLERLFPGSAAACV</sequence>
<dbReference type="AlphaFoldDB" id="A0A0W8G3C7"/>
<dbReference type="SMART" id="SM00388">
    <property type="entry name" value="HisKA"/>
    <property type="match status" value="1"/>
</dbReference>
<dbReference type="InterPro" id="IPR003594">
    <property type="entry name" value="HATPase_dom"/>
</dbReference>
<evidence type="ECO:0000259" key="3">
    <source>
        <dbReference type="PROSITE" id="PS50109"/>
    </source>
</evidence>
<dbReference type="InterPro" id="IPR004358">
    <property type="entry name" value="Sig_transdc_His_kin-like_C"/>
</dbReference>
<dbReference type="Pfam" id="PF02518">
    <property type="entry name" value="HATPase_c"/>
    <property type="match status" value="1"/>
</dbReference>
<dbReference type="PANTHER" id="PTHR45339">
    <property type="entry name" value="HYBRID SIGNAL TRANSDUCTION HISTIDINE KINASE J"/>
    <property type="match status" value="1"/>
</dbReference>
<gene>
    <name evidence="5" type="ORF">ASZ90_002506</name>
</gene>